<dbReference type="EMBL" id="CAMGYJ010000009">
    <property type="protein sequence ID" value="CAI0473952.1"/>
    <property type="molecule type" value="Genomic_DNA"/>
</dbReference>
<accession>A0AAV0PU35</accession>
<organism evidence="1 2">
    <name type="scientific">Linum tenue</name>
    <dbReference type="NCBI Taxonomy" id="586396"/>
    <lineage>
        <taxon>Eukaryota</taxon>
        <taxon>Viridiplantae</taxon>
        <taxon>Streptophyta</taxon>
        <taxon>Embryophyta</taxon>
        <taxon>Tracheophyta</taxon>
        <taxon>Spermatophyta</taxon>
        <taxon>Magnoliopsida</taxon>
        <taxon>eudicotyledons</taxon>
        <taxon>Gunneridae</taxon>
        <taxon>Pentapetalae</taxon>
        <taxon>rosids</taxon>
        <taxon>fabids</taxon>
        <taxon>Malpighiales</taxon>
        <taxon>Linaceae</taxon>
        <taxon>Linum</taxon>
    </lineage>
</organism>
<proteinExistence type="predicted"/>
<keyword evidence="2" id="KW-1185">Reference proteome</keyword>
<dbReference type="AlphaFoldDB" id="A0AAV0PU35"/>
<evidence type="ECO:0000313" key="2">
    <source>
        <dbReference type="Proteomes" id="UP001154282"/>
    </source>
</evidence>
<comment type="caution">
    <text evidence="1">The sequence shown here is derived from an EMBL/GenBank/DDBJ whole genome shotgun (WGS) entry which is preliminary data.</text>
</comment>
<sequence>MDWWDKVIFPVRRVWVAVSARVKSRKHGSGGILMLHNDVQTCGYEDVQVMWEMLRRSQLEIINGGRSSSNGNLLKQHRPFWRSFVWSNARRNRRTSGFTSPLVADIA</sequence>
<dbReference type="PANTHER" id="PTHR33181:SF19">
    <property type="entry name" value="OS04G0658200 PROTEIN"/>
    <property type="match status" value="1"/>
</dbReference>
<reference evidence="1" key="1">
    <citation type="submission" date="2022-08" db="EMBL/GenBank/DDBJ databases">
        <authorList>
            <person name="Gutierrez-Valencia J."/>
        </authorList>
    </citation>
    <scope>NUCLEOTIDE SEQUENCE</scope>
</reference>
<gene>
    <name evidence="1" type="ORF">LITE_LOCUS39844</name>
</gene>
<name>A0AAV0PU35_9ROSI</name>
<protein>
    <submittedName>
        <fullName evidence="1">Uncharacterized protein</fullName>
    </submittedName>
</protein>
<dbReference type="Proteomes" id="UP001154282">
    <property type="component" value="Unassembled WGS sequence"/>
</dbReference>
<dbReference type="PANTHER" id="PTHR33181">
    <property type="entry name" value="OS01G0778500 PROTEIN"/>
    <property type="match status" value="1"/>
</dbReference>
<evidence type="ECO:0000313" key="1">
    <source>
        <dbReference type="EMBL" id="CAI0473952.1"/>
    </source>
</evidence>